<evidence type="ECO:0000256" key="1">
    <source>
        <dbReference type="ARBA" id="ARBA00004127"/>
    </source>
</evidence>
<protein>
    <recommendedName>
        <fullName evidence="9">Bidirectional sugar transporter SWEET</fullName>
    </recommendedName>
</protein>
<feature type="transmembrane region" description="Helical" evidence="9">
    <location>
        <begin position="22"/>
        <end position="42"/>
    </location>
</feature>
<comment type="subcellular location">
    <subcellularLocation>
        <location evidence="1">Endomembrane system</location>
        <topology evidence="1">Multi-pass membrane protein</topology>
    </subcellularLocation>
</comment>
<keyword evidence="6" id="KW-0677">Repeat</keyword>
<dbReference type="Gene3D" id="1.20.1280.290">
    <property type="match status" value="1"/>
</dbReference>
<reference evidence="10" key="1">
    <citation type="submission" date="2019-09" db="EMBL/GenBank/DDBJ databases">
        <title>Draft genome information of white flower Hibiscus syriacus.</title>
        <authorList>
            <person name="Kim Y.-M."/>
        </authorList>
    </citation>
    <scope>NUCLEOTIDE SEQUENCE [LARGE SCALE GENOMIC DNA]</scope>
    <source>
        <strain evidence="10">YM2019G1</strain>
    </source>
</reference>
<keyword evidence="8 9" id="KW-0472">Membrane</keyword>
<dbReference type="GO" id="GO:0016020">
    <property type="term" value="C:membrane"/>
    <property type="evidence" value="ECO:0007669"/>
    <property type="project" value="InterPro"/>
</dbReference>
<dbReference type="GO" id="GO:0051119">
    <property type="term" value="F:sugar transmembrane transporter activity"/>
    <property type="evidence" value="ECO:0007669"/>
    <property type="project" value="InterPro"/>
</dbReference>
<keyword evidence="11" id="KW-1185">Reference proteome</keyword>
<comment type="similarity">
    <text evidence="2 9">Belongs to the SWEET sugar transporter family.</text>
</comment>
<feature type="transmembrane region" description="Helical" evidence="9">
    <location>
        <begin position="106"/>
        <end position="127"/>
    </location>
</feature>
<dbReference type="GO" id="GO:0012505">
    <property type="term" value="C:endomembrane system"/>
    <property type="evidence" value="ECO:0007669"/>
    <property type="project" value="UniProtKB-SubCell"/>
</dbReference>
<evidence type="ECO:0000256" key="8">
    <source>
        <dbReference type="ARBA" id="ARBA00023136"/>
    </source>
</evidence>
<dbReference type="InterPro" id="IPR047664">
    <property type="entry name" value="SWEET"/>
</dbReference>
<keyword evidence="3 9" id="KW-0813">Transport</keyword>
<evidence type="ECO:0000256" key="6">
    <source>
        <dbReference type="ARBA" id="ARBA00022737"/>
    </source>
</evidence>
<evidence type="ECO:0000313" key="11">
    <source>
        <dbReference type="Proteomes" id="UP000436088"/>
    </source>
</evidence>
<evidence type="ECO:0000256" key="9">
    <source>
        <dbReference type="RuleBase" id="RU910715"/>
    </source>
</evidence>
<keyword evidence="5 9" id="KW-0812">Transmembrane</keyword>
<evidence type="ECO:0000256" key="5">
    <source>
        <dbReference type="ARBA" id="ARBA00022692"/>
    </source>
</evidence>
<proteinExistence type="inferred from homology"/>
<dbReference type="Proteomes" id="UP000436088">
    <property type="component" value="Unassembled WGS sequence"/>
</dbReference>
<sequence>MVACDFCVFSTSNFLVFSPANASGNIISVFFFLSPLSTFCRIARNRSTEEFESFPYISTLLNSTLWTYYGVTNPGSFLVATIYGFGVVVELIQWRRMQSILWAKTGILFGLLDMGFVAATVLVTQVVVHGDQMRIDVIGFLCAGLNIYHTAVTSEIERREKKVRNSWRRREAPAKVTCKRTWLNTEICTCLASPTRGDVDGVLKPTSVDGLGAVDRLFRSTGVDVLKATELGDATADIF</sequence>
<keyword evidence="7 9" id="KW-1133">Transmembrane helix</keyword>
<dbReference type="InterPro" id="IPR004316">
    <property type="entry name" value="SWEET_rpt"/>
</dbReference>
<name>A0A6A3AR96_HIBSY</name>
<comment type="function">
    <text evidence="9">Mediates both low-affinity uptake and efflux of sugar across the membrane.</text>
</comment>
<gene>
    <name evidence="10" type="ORF">F3Y22_tig00110393pilonHSYRG00171</name>
</gene>
<comment type="caution">
    <text evidence="9">Lacks conserved residue(s) required for the propagation of feature annotation.</text>
</comment>
<dbReference type="AlphaFoldDB" id="A0A6A3AR96"/>
<organism evidence="10 11">
    <name type="scientific">Hibiscus syriacus</name>
    <name type="common">Rose of Sharon</name>
    <dbReference type="NCBI Taxonomy" id="106335"/>
    <lineage>
        <taxon>Eukaryota</taxon>
        <taxon>Viridiplantae</taxon>
        <taxon>Streptophyta</taxon>
        <taxon>Embryophyta</taxon>
        <taxon>Tracheophyta</taxon>
        <taxon>Spermatophyta</taxon>
        <taxon>Magnoliopsida</taxon>
        <taxon>eudicotyledons</taxon>
        <taxon>Gunneridae</taxon>
        <taxon>Pentapetalae</taxon>
        <taxon>rosids</taxon>
        <taxon>malvids</taxon>
        <taxon>Malvales</taxon>
        <taxon>Malvaceae</taxon>
        <taxon>Malvoideae</taxon>
        <taxon>Hibiscus</taxon>
    </lineage>
</organism>
<evidence type="ECO:0000256" key="7">
    <source>
        <dbReference type="ARBA" id="ARBA00022989"/>
    </source>
</evidence>
<keyword evidence="4 9" id="KW-0762">Sugar transport</keyword>
<accession>A0A6A3AR96</accession>
<dbReference type="PANTHER" id="PTHR10791">
    <property type="entry name" value="RAG1-ACTIVATING PROTEIN 1"/>
    <property type="match status" value="1"/>
</dbReference>
<comment type="caution">
    <text evidence="10">The sequence shown here is derived from an EMBL/GenBank/DDBJ whole genome shotgun (WGS) entry which is preliminary data.</text>
</comment>
<dbReference type="EMBL" id="VEPZ02000970">
    <property type="protein sequence ID" value="KAE8706438.1"/>
    <property type="molecule type" value="Genomic_DNA"/>
</dbReference>
<evidence type="ECO:0000313" key="10">
    <source>
        <dbReference type="EMBL" id="KAE8706438.1"/>
    </source>
</evidence>
<evidence type="ECO:0000256" key="2">
    <source>
        <dbReference type="ARBA" id="ARBA00007809"/>
    </source>
</evidence>
<feature type="transmembrane region" description="Helical" evidence="9">
    <location>
        <begin position="133"/>
        <end position="152"/>
    </location>
</feature>
<dbReference type="Pfam" id="PF03083">
    <property type="entry name" value="MtN3_slv"/>
    <property type="match status" value="1"/>
</dbReference>
<evidence type="ECO:0000256" key="4">
    <source>
        <dbReference type="ARBA" id="ARBA00022597"/>
    </source>
</evidence>
<dbReference type="PANTHER" id="PTHR10791:SF116">
    <property type="entry name" value="BIDIRECTIONAL SUGAR TRANSPORTER SWEET"/>
    <property type="match status" value="1"/>
</dbReference>
<evidence type="ECO:0000256" key="3">
    <source>
        <dbReference type="ARBA" id="ARBA00022448"/>
    </source>
</evidence>